<reference evidence="3" key="2">
    <citation type="submission" date="2017-12" db="EMBL/GenBank/DDBJ databases">
        <title>FDA dAtabase for Regulatory Grade micrObial Sequences (FDA-ARGOS): Supporting development and validation of Infectious Disease Dx tests.</title>
        <authorList>
            <person name="Campos J."/>
            <person name="Goldberg B."/>
            <person name="Tallon L.J."/>
            <person name="Sadzewicz L."/>
            <person name="Sengamalay N."/>
            <person name="Ott S."/>
            <person name="Godinez A."/>
            <person name="Nagaraj S."/>
            <person name="Vavikolanu K."/>
            <person name="Vyas G."/>
            <person name="Nadendla S."/>
            <person name="Aluvathingal J."/>
            <person name="Geyer C."/>
            <person name="Nandy P."/>
            <person name="Hobson J."/>
            <person name="Sichtig H."/>
        </authorList>
    </citation>
    <scope>NUCLEOTIDE SEQUENCE</scope>
    <source>
        <strain evidence="3">FDAARGOS_79</strain>
    </source>
</reference>
<accession>A0AAP8TQR5</accession>
<dbReference type="Proteomes" id="UP000030378">
    <property type="component" value="Unassembled WGS sequence"/>
</dbReference>
<keyword evidence="1" id="KW-1133">Transmembrane helix</keyword>
<feature type="transmembrane region" description="Helical" evidence="1">
    <location>
        <begin position="44"/>
        <end position="69"/>
    </location>
</feature>
<evidence type="ECO:0000313" key="4">
    <source>
        <dbReference type="Proteomes" id="UP000030378"/>
    </source>
</evidence>
<gene>
    <name evidence="3" type="ORF">MC70_011535</name>
    <name evidence="2" type="ORF">SJ435_07270</name>
</gene>
<dbReference type="EMBL" id="JAXABG010000003">
    <property type="protein sequence ID" value="MDX7082182.1"/>
    <property type="molecule type" value="Genomic_DNA"/>
</dbReference>
<dbReference type="EMBL" id="JTBC02000002">
    <property type="protein sequence ID" value="PNO70594.1"/>
    <property type="molecule type" value="Genomic_DNA"/>
</dbReference>
<comment type="caution">
    <text evidence="3">The sequence shown here is derived from an EMBL/GenBank/DDBJ whole genome shotgun (WGS) entry which is preliminary data.</text>
</comment>
<dbReference type="AlphaFoldDB" id="A0AAP8TQR5"/>
<reference evidence="4" key="1">
    <citation type="submission" date="2017-12" db="EMBL/GenBank/DDBJ databases">
        <title>FDA dAtabase for Regulatory Grade micrObial Sequences (FDA-ARGOS): Supporting development and validation of Infectious Disease Dx tests.</title>
        <authorList>
            <person name="Campos J."/>
            <person name="Goldberg B."/>
            <person name="Tallon L."/>
            <person name="Sadzewicz L."/>
            <person name="Sengamalay N."/>
            <person name="Ott S."/>
            <person name="Godinez A."/>
            <person name="Nagaraj S."/>
            <person name="Vavikolanu K."/>
            <person name="Vyas G."/>
            <person name="Nadendla S."/>
            <person name="Aluvathingal J."/>
            <person name="Geyer C."/>
            <person name="Nandy P."/>
            <person name="Hobson J."/>
            <person name="Sichtig H."/>
        </authorList>
    </citation>
    <scope>NUCLEOTIDE SEQUENCE [LARGE SCALE GENOMIC DNA]</scope>
    <source>
        <strain evidence="4">FDAARGOS_79</strain>
    </source>
</reference>
<keyword evidence="1" id="KW-0812">Transmembrane</keyword>
<dbReference type="RefSeq" id="WP_060419045.1">
    <property type="nucleotide sequence ID" value="NZ_CAMIRQ010000001.1"/>
</dbReference>
<evidence type="ECO:0000313" key="2">
    <source>
        <dbReference type="EMBL" id="MDX7082182.1"/>
    </source>
</evidence>
<proteinExistence type="predicted"/>
<sequence length="93" mass="9953">MLKLIGGLLILVGAITVGYAIGMEVTVGYVDKVYNSGLMANREIYTIAGSATAIIGTLVAMTGVIAEFLEKRENEKLDILKNIKNGLADHLEK</sequence>
<dbReference type="GeneID" id="98188254"/>
<keyword evidence="1" id="KW-0472">Membrane</keyword>
<protein>
    <submittedName>
        <fullName evidence="3">Uncharacterized protein</fullName>
    </submittedName>
</protein>
<evidence type="ECO:0000256" key="1">
    <source>
        <dbReference type="SAM" id="Phobius"/>
    </source>
</evidence>
<dbReference type="Proteomes" id="UP001275057">
    <property type="component" value="Unassembled WGS sequence"/>
</dbReference>
<reference evidence="2 5" key="3">
    <citation type="submission" date="2023-11" db="EMBL/GenBank/DDBJ databases">
        <title>Detection of rare carbapenemases in Enterobacterales - comparison of two colorimetric and two CIM-based carbapenemase assays.</title>
        <authorList>
            <person name="Schaffarczyk L."/>
            <person name="Noster J."/>
            <person name="Stelzer Y."/>
            <person name="Sattler J."/>
            <person name="Gatermann S."/>
            <person name="Hamprecht A."/>
        </authorList>
    </citation>
    <scope>NUCLEOTIDE SEQUENCE [LARGE SCALE GENOMIC DNA]</scope>
    <source>
        <strain evidence="2 5">CIM-Carb-136</strain>
    </source>
</reference>
<evidence type="ECO:0000313" key="5">
    <source>
        <dbReference type="Proteomes" id="UP001275057"/>
    </source>
</evidence>
<organism evidence="3 4">
    <name type="scientific">Serratia marcescens</name>
    <dbReference type="NCBI Taxonomy" id="615"/>
    <lineage>
        <taxon>Bacteria</taxon>
        <taxon>Pseudomonadati</taxon>
        <taxon>Pseudomonadota</taxon>
        <taxon>Gammaproteobacteria</taxon>
        <taxon>Enterobacterales</taxon>
        <taxon>Yersiniaceae</taxon>
        <taxon>Serratia</taxon>
    </lineage>
</organism>
<evidence type="ECO:0000313" key="3">
    <source>
        <dbReference type="EMBL" id="PNO70594.1"/>
    </source>
</evidence>
<name>A0AAP8TQR5_SERMA</name>